<dbReference type="GO" id="GO:0003700">
    <property type="term" value="F:DNA-binding transcription factor activity"/>
    <property type="evidence" value="ECO:0007669"/>
    <property type="project" value="InterPro"/>
</dbReference>
<evidence type="ECO:0000256" key="2">
    <source>
        <dbReference type="ARBA" id="ARBA00023125"/>
    </source>
</evidence>
<dbReference type="Proteomes" id="UP000287171">
    <property type="component" value="Unassembled WGS sequence"/>
</dbReference>
<name>A0A402B8I3_9CHLR</name>
<dbReference type="SUPFAM" id="SSF53822">
    <property type="entry name" value="Periplasmic binding protein-like I"/>
    <property type="match status" value="1"/>
</dbReference>
<dbReference type="SMART" id="SM00345">
    <property type="entry name" value="HTH_GNTR"/>
    <property type="match status" value="1"/>
</dbReference>
<dbReference type="PROSITE" id="PS50949">
    <property type="entry name" value="HTH_GNTR"/>
    <property type="match status" value="1"/>
</dbReference>
<keyword evidence="3" id="KW-0804">Transcription</keyword>
<evidence type="ECO:0000313" key="5">
    <source>
        <dbReference type="EMBL" id="GCE27681.1"/>
    </source>
</evidence>
<dbReference type="EMBL" id="BIFT01000001">
    <property type="protein sequence ID" value="GCE27681.1"/>
    <property type="molecule type" value="Genomic_DNA"/>
</dbReference>
<feature type="domain" description="HTH gntR-type" evidence="4">
    <location>
        <begin position="6"/>
        <end position="76"/>
    </location>
</feature>
<dbReference type="InterPro" id="IPR046335">
    <property type="entry name" value="LacI/GalR-like_sensor"/>
</dbReference>
<reference evidence="6" key="1">
    <citation type="submission" date="2018-12" db="EMBL/GenBank/DDBJ databases">
        <title>Tengunoibacter tsumagoiensis gen. nov., sp. nov., Dictyobacter kobayashii sp. nov., D. alpinus sp. nov., and D. joshuensis sp. nov. and description of Dictyobacteraceae fam. nov. within the order Ktedonobacterales isolated from Tengu-no-mugimeshi.</title>
        <authorList>
            <person name="Wang C.M."/>
            <person name="Zheng Y."/>
            <person name="Sakai Y."/>
            <person name="Toyoda A."/>
            <person name="Minakuchi Y."/>
            <person name="Abe K."/>
            <person name="Yokota A."/>
            <person name="Yabe S."/>
        </authorList>
    </citation>
    <scope>NUCLEOTIDE SEQUENCE [LARGE SCALE GENOMIC DNA]</scope>
    <source>
        <strain evidence="6">Uno16</strain>
    </source>
</reference>
<dbReference type="InterPro" id="IPR036388">
    <property type="entry name" value="WH-like_DNA-bd_sf"/>
</dbReference>
<sequence>MVLKQPAREESKLEELSKRLRTLAYERGPDAQLPSIRMLCDMLGTTRVTIGEVLNLLEKEHIVYRKDRQGIYVSPRIYRKSISIMFDSANLQGDTISPFWPLLWVRLEQEAQRRALVKDESYSFHVVNSMQNTVDTICEDITKLIQNGEAHAILAVGLNTLAKDWIDNLHVPYITFAGPGRWIVQLDGVEFGQLATTSLIQQKCKKIGLWMYNSGHSQDWELVNEWRGFREALTRNMIPFNPDLVRQTQQLPHDLLAHKSLTLQEQGYLLAKEVFGTSNHARPDGVVIGDDMMTDGALVALEELGVRIGEELKIVTHANVGSSVLFGRTKRMTVFEYDVQDIVQAMFAMLDILIQGQQPAQEVTWIRPRPRISK</sequence>
<dbReference type="OrthoDB" id="147262at2"/>
<gene>
    <name evidence="5" type="ORF">KDA_31650</name>
</gene>
<protein>
    <recommendedName>
        <fullName evidence="4">HTH gntR-type domain-containing protein</fullName>
    </recommendedName>
</protein>
<dbReference type="AlphaFoldDB" id="A0A402B8I3"/>
<dbReference type="InterPro" id="IPR028082">
    <property type="entry name" value="Peripla_BP_I"/>
</dbReference>
<dbReference type="SUPFAM" id="SSF46785">
    <property type="entry name" value="Winged helix' DNA-binding domain"/>
    <property type="match status" value="1"/>
</dbReference>
<evidence type="ECO:0000256" key="1">
    <source>
        <dbReference type="ARBA" id="ARBA00023015"/>
    </source>
</evidence>
<dbReference type="Gene3D" id="3.40.50.2300">
    <property type="match status" value="2"/>
</dbReference>
<dbReference type="Pfam" id="PF13377">
    <property type="entry name" value="Peripla_BP_3"/>
    <property type="match status" value="1"/>
</dbReference>
<dbReference type="GO" id="GO:0000976">
    <property type="term" value="F:transcription cis-regulatory region binding"/>
    <property type="evidence" value="ECO:0007669"/>
    <property type="project" value="TreeGrafter"/>
</dbReference>
<proteinExistence type="predicted"/>
<keyword evidence="2" id="KW-0238">DNA-binding</keyword>
<keyword evidence="6" id="KW-1185">Reference proteome</keyword>
<dbReference type="Pfam" id="PF00392">
    <property type="entry name" value="GntR"/>
    <property type="match status" value="1"/>
</dbReference>
<dbReference type="PANTHER" id="PTHR30146:SF109">
    <property type="entry name" value="HTH-TYPE TRANSCRIPTIONAL REGULATOR GALS"/>
    <property type="match status" value="1"/>
</dbReference>
<evidence type="ECO:0000256" key="3">
    <source>
        <dbReference type="ARBA" id="ARBA00023163"/>
    </source>
</evidence>
<dbReference type="InterPro" id="IPR000524">
    <property type="entry name" value="Tscrpt_reg_HTH_GntR"/>
</dbReference>
<dbReference type="Gene3D" id="1.10.10.10">
    <property type="entry name" value="Winged helix-like DNA-binding domain superfamily/Winged helix DNA-binding domain"/>
    <property type="match status" value="1"/>
</dbReference>
<comment type="caution">
    <text evidence="5">The sequence shown here is derived from an EMBL/GenBank/DDBJ whole genome shotgun (WGS) entry which is preliminary data.</text>
</comment>
<keyword evidence="1" id="KW-0805">Transcription regulation</keyword>
<organism evidence="5 6">
    <name type="scientific">Dictyobacter alpinus</name>
    <dbReference type="NCBI Taxonomy" id="2014873"/>
    <lineage>
        <taxon>Bacteria</taxon>
        <taxon>Bacillati</taxon>
        <taxon>Chloroflexota</taxon>
        <taxon>Ktedonobacteria</taxon>
        <taxon>Ktedonobacterales</taxon>
        <taxon>Dictyobacteraceae</taxon>
        <taxon>Dictyobacter</taxon>
    </lineage>
</organism>
<accession>A0A402B8I3</accession>
<dbReference type="PANTHER" id="PTHR30146">
    <property type="entry name" value="LACI-RELATED TRANSCRIPTIONAL REPRESSOR"/>
    <property type="match status" value="1"/>
</dbReference>
<dbReference type="RefSeq" id="WP_126627988.1">
    <property type="nucleotide sequence ID" value="NZ_BIFT01000001.1"/>
</dbReference>
<evidence type="ECO:0000259" key="4">
    <source>
        <dbReference type="PROSITE" id="PS50949"/>
    </source>
</evidence>
<dbReference type="InterPro" id="IPR036390">
    <property type="entry name" value="WH_DNA-bd_sf"/>
</dbReference>
<evidence type="ECO:0000313" key="6">
    <source>
        <dbReference type="Proteomes" id="UP000287171"/>
    </source>
</evidence>